<evidence type="ECO:0000256" key="8">
    <source>
        <dbReference type="PROSITE-ProRule" id="PRU00221"/>
    </source>
</evidence>
<keyword evidence="15" id="KW-1185">Reference proteome</keyword>
<dbReference type="Gene3D" id="1.25.10.10">
    <property type="entry name" value="Leucine-rich Repeat Variant"/>
    <property type="match status" value="1"/>
</dbReference>
<dbReference type="PROSITE" id="PS51396">
    <property type="entry name" value="PUL"/>
    <property type="match status" value="1"/>
</dbReference>
<comment type="caution">
    <text evidence="14">The sequence shown here is derived from an EMBL/GenBank/DDBJ whole genome shotgun (WGS) entry which is preliminary data.</text>
</comment>
<accession>A0A8S4N471</accession>
<dbReference type="FunFam" id="2.130.10.10:FF:000175">
    <property type="entry name" value="Phospholipase A-2-activating protein"/>
    <property type="match status" value="1"/>
</dbReference>
<comment type="subcellular location">
    <subcellularLocation>
        <location evidence="2">Cytoplasm</location>
    </subcellularLocation>
    <subcellularLocation>
        <location evidence="1">Nucleus</location>
    </subcellularLocation>
</comment>
<evidence type="ECO:0000256" key="7">
    <source>
        <dbReference type="ARBA" id="ARBA00023242"/>
    </source>
</evidence>
<evidence type="ECO:0000313" key="15">
    <source>
        <dbReference type="Proteomes" id="UP000749559"/>
    </source>
</evidence>
<dbReference type="Pfam" id="PF09070">
    <property type="entry name" value="PFU"/>
    <property type="match status" value="1"/>
</dbReference>
<dbReference type="SUPFAM" id="SSF50978">
    <property type="entry name" value="WD40 repeat-like"/>
    <property type="match status" value="1"/>
</dbReference>
<feature type="chain" id="PRO_5035931814" description="Phospholipase A-2-activating protein" evidence="10">
    <location>
        <begin position="22"/>
        <end position="1417"/>
    </location>
</feature>
<keyword evidence="7" id="KW-0539">Nucleus</keyword>
<name>A0A8S4N471_OWEFU</name>
<dbReference type="Gene3D" id="3.10.100.10">
    <property type="entry name" value="Mannose-Binding Protein A, subunit A"/>
    <property type="match status" value="1"/>
</dbReference>
<dbReference type="InterPro" id="IPR016186">
    <property type="entry name" value="C-type_lectin-like/link_sf"/>
</dbReference>
<evidence type="ECO:0000256" key="5">
    <source>
        <dbReference type="ARBA" id="ARBA00022574"/>
    </source>
</evidence>
<dbReference type="InterPro" id="IPR011989">
    <property type="entry name" value="ARM-like"/>
</dbReference>
<dbReference type="Gene3D" id="2.130.10.10">
    <property type="entry name" value="YVTN repeat-like/Quinoprotein amine dehydrogenase"/>
    <property type="match status" value="1"/>
</dbReference>
<dbReference type="InterPro" id="IPR013535">
    <property type="entry name" value="PUL_dom"/>
</dbReference>
<evidence type="ECO:0000256" key="10">
    <source>
        <dbReference type="SAM" id="SignalP"/>
    </source>
</evidence>
<feature type="domain" description="PFU" evidence="12">
    <location>
        <begin position="950"/>
        <end position="1049"/>
    </location>
</feature>
<evidence type="ECO:0000256" key="6">
    <source>
        <dbReference type="ARBA" id="ARBA00022737"/>
    </source>
</evidence>
<proteinExistence type="inferred from homology"/>
<comment type="similarity">
    <text evidence="3">Belongs to the WD repeat PLAP family.</text>
</comment>
<organism evidence="14 15">
    <name type="scientific">Owenia fusiformis</name>
    <name type="common">Polychaete worm</name>
    <dbReference type="NCBI Taxonomy" id="6347"/>
    <lineage>
        <taxon>Eukaryota</taxon>
        <taxon>Metazoa</taxon>
        <taxon>Spiralia</taxon>
        <taxon>Lophotrochozoa</taxon>
        <taxon>Annelida</taxon>
        <taxon>Polychaeta</taxon>
        <taxon>Sedentaria</taxon>
        <taxon>Canalipalpata</taxon>
        <taxon>Sabellida</taxon>
        <taxon>Oweniida</taxon>
        <taxon>Oweniidae</taxon>
        <taxon>Owenia</taxon>
    </lineage>
</organism>
<dbReference type="InterPro" id="IPR001304">
    <property type="entry name" value="C-type_lectin-like"/>
</dbReference>
<dbReference type="Pfam" id="PF00059">
    <property type="entry name" value="Lectin_C"/>
    <property type="match status" value="1"/>
</dbReference>
<dbReference type="InterPro" id="IPR015155">
    <property type="entry name" value="PFU"/>
</dbReference>
<dbReference type="SMART" id="SM00320">
    <property type="entry name" value="WD40"/>
    <property type="match status" value="6"/>
</dbReference>
<dbReference type="Gene3D" id="2.20.100.10">
    <property type="entry name" value="Thrombospondin type-1 (TSP1) repeat"/>
    <property type="match status" value="1"/>
</dbReference>
<feature type="domain" description="C-type lectin" evidence="11">
    <location>
        <begin position="109"/>
        <end position="232"/>
    </location>
</feature>
<gene>
    <name evidence="14" type="ORF">OFUS_LOCUS3193</name>
</gene>
<evidence type="ECO:0000256" key="2">
    <source>
        <dbReference type="ARBA" id="ARBA00004496"/>
    </source>
</evidence>
<feature type="repeat" description="WD" evidence="8">
    <location>
        <begin position="734"/>
        <end position="766"/>
    </location>
</feature>
<dbReference type="PROSITE" id="PS50294">
    <property type="entry name" value="WD_REPEATS_REGION"/>
    <property type="match status" value="2"/>
</dbReference>
<dbReference type="SUPFAM" id="SSF56436">
    <property type="entry name" value="C-type lectin-like"/>
    <property type="match status" value="1"/>
</dbReference>
<dbReference type="PROSITE" id="PS50041">
    <property type="entry name" value="C_TYPE_LECTIN_2"/>
    <property type="match status" value="1"/>
</dbReference>
<dbReference type="Pfam" id="PF00400">
    <property type="entry name" value="WD40"/>
    <property type="match status" value="6"/>
</dbReference>
<dbReference type="Pfam" id="PF08324">
    <property type="entry name" value="PUL"/>
    <property type="match status" value="1"/>
</dbReference>
<dbReference type="InterPro" id="IPR016187">
    <property type="entry name" value="CTDL_fold"/>
</dbReference>
<dbReference type="InterPro" id="IPR000884">
    <property type="entry name" value="TSP1_rpt"/>
</dbReference>
<evidence type="ECO:0000256" key="1">
    <source>
        <dbReference type="ARBA" id="ARBA00004123"/>
    </source>
</evidence>
<dbReference type="OrthoDB" id="10265988at2759"/>
<keyword evidence="4" id="KW-0963">Cytoplasm</keyword>
<dbReference type="SUPFAM" id="SSF82895">
    <property type="entry name" value="TSP-1 type 1 repeat"/>
    <property type="match status" value="1"/>
</dbReference>
<dbReference type="GO" id="GO:0043161">
    <property type="term" value="P:proteasome-mediated ubiquitin-dependent protein catabolic process"/>
    <property type="evidence" value="ECO:0007669"/>
    <property type="project" value="TreeGrafter"/>
</dbReference>
<reference evidence="14" key="1">
    <citation type="submission" date="2022-03" db="EMBL/GenBank/DDBJ databases">
        <authorList>
            <person name="Martin C."/>
        </authorList>
    </citation>
    <scope>NUCLEOTIDE SEQUENCE</scope>
</reference>
<dbReference type="CDD" id="cd00037">
    <property type="entry name" value="CLECT"/>
    <property type="match status" value="1"/>
</dbReference>
<evidence type="ECO:0000259" key="12">
    <source>
        <dbReference type="PROSITE" id="PS51394"/>
    </source>
</evidence>
<dbReference type="SMART" id="SM00034">
    <property type="entry name" value="CLECT"/>
    <property type="match status" value="1"/>
</dbReference>
<dbReference type="PROSITE" id="PS50092">
    <property type="entry name" value="TSP1"/>
    <property type="match status" value="1"/>
</dbReference>
<dbReference type="InterPro" id="IPR038122">
    <property type="entry name" value="PFU_sf"/>
</dbReference>
<dbReference type="EMBL" id="CAIIXF020000001">
    <property type="protein sequence ID" value="CAH1775959.1"/>
    <property type="molecule type" value="Genomic_DNA"/>
</dbReference>
<dbReference type="CDD" id="cd00200">
    <property type="entry name" value="WD40"/>
    <property type="match status" value="1"/>
</dbReference>
<evidence type="ECO:0000256" key="3">
    <source>
        <dbReference type="ARBA" id="ARBA00008495"/>
    </source>
</evidence>
<dbReference type="GO" id="GO:0010992">
    <property type="term" value="P:ubiquitin recycling"/>
    <property type="evidence" value="ECO:0007669"/>
    <property type="project" value="TreeGrafter"/>
</dbReference>
<feature type="domain" description="PUL" evidence="13">
    <location>
        <begin position="1160"/>
        <end position="1414"/>
    </location>
</feature>
<keyword evidence="6" id="KW-0677">Repeat</keyword>
<feature type="repeat" description="WD" evidence="8">
    <location>
        <begin position="695"/>
        <end position="725"/>
    </location>
</feature>
<dbReference type="Proteomes" id="UP000749559">
    <property type="component" value="Unassembled WGS sequence"/>
</dbReference>
<dbReference type="PANTHER" id="PTHR19849:SF0">
    <property type="entry name" value="PHOSPHOLIPASE A-2-ACTIVATING PROTEIN"/>
    <property type="match status" value="1"/>
</dbReference>
<dbReference type="SMART" id="SM00209">
    <property type="entry name" value="TSP1"/>
    <property type="match status" value="2"/>
</dbReference>
<feature type="region of interest" description="Disordered" evidence="9">
    <location>
        <begin position="1055"/>
        <end position="1156"/>
    </location>
</feature>
<keyword evidence="10" id="KW-0732">Signal</keyword>
<dbReference type="InterPro" id="IPR036383">
    <property type="entry name" value="TSP1_rpt_sf"/>
</dbReference>
<feature type="signal peptide" evidence="10">
    <location>
        <begin position="1"/>
        <end position="21"/>
    </location>
</feature>
<protein>
    <recommendedName>
        <fullName evidence="16">Phospholipase A-2-activating protein</fullName>
    </recommendedName>
</protein>
<dbReference type="Pfam" id="PF00090">
    <property type="entry name" value="TSP_1"/>
    <property type="match status" value="1"/>
</dbReference>
<dbReference type="GO" id="GO:0043130">
    <property type="term" value="F:ubiquitin binding"/>
    <property type="evidence" value="ECO:0007669"/>
    <property type="project" value="TreeGrafter"/>
</dbReference>
<dbReference type="GO" id="GO:0005634">
    <property type="term" value="C:nucleus"/>
    <property type="evidence" value="ECO:0007669"/>
    <property type="project" value="UniProtKB-SubCell"/>
</dbReference>
<dbReference type="GO" id="GO:0005737">
    <property type="term" value="C:cytoplasm"/>
    <property type="evidence" value="ECO:0007669"/>
    <property type="project" value="UniProtKB-SubCell"/>
</dbReference>
<dbReference type="InterPro" id="IPR036322">
    <property type="entry name" value="WD40_repeat_dom_sf"/>
</dbReference>
<evidence type="ECO:0008006" key="16">
    <source>
        <dbReference type="Google" id="ProtNLM"/>
    </source>
</evidence>
<evidence type="ECO:0000256" key="9">
    <source>
        <dbReference type="SAM" id="MobiDB-lite"/>
    </source>
</evidence>
<dbReference type="PROSITE" id="PS51394">
    <property type="entry name" value="PFU"/>
    <property type="match status" value="1"/>
</dbReference>
<sequence>MNSIMCVVSWSVLVCIAQCNAANHCKNTIPSVPINAATLILDIHRTEDKVIQLLMCDFSYVFELPDETEQQFFQMTIVNLCKDGSWNYNPIPACRKKKSCGGEFWKKAPGGQCYYASFAKTWTHSRVECQQLGGDLVMFETKNEYDYVVDWLKKSYRANGKWDTSSGWTFWIGLTDKNNETHHYWVGSKKQMTWPIPWIPEHRDQIDKVNEYQMRDAVVMVAGGRHNYGWKEVPNNFLWEGNHLLRHKVCEKKPDGLPYRRFAADRIMFLKGNAVDRVEFTVDGVFLDDLVVKHVLLPRTIKYASPNLRDLRKYLKNQMSKFKLENTNPMVMEVSPSGKLANGISYVVQNGQGSTKGVRMDLTNGKISERNSNYFNQILEHKQTLDDDGIWTKEYSLRVDLGTSVEVVPGVYMINEPHSEISDLVFLFFVGSNGWSNYTPWFQCACDRTDGKLKQMRFRICGSAYKPDVFTKQCNGEKFRIRERPCDGNTLKIKCTASWSIWLPWSECSASACGRGTRTRRRTCPTDDCEGIDLTAGDIRTGLETVACFGECDDPGLVDRLIDNERVDIIEEMKKQYGNQTTFDNFDPMNSGVDFGKEWYGKSHEQDVRGLSPGYIPDGCIVSGSRDVTARVWAPNKGGLGFTEGHVMSGHSNFVSCVCVCPPDDKHPTGLILTGSNDSMIFGYTLDSPQPILRLEGHSNTVSCLAAGKFGTILSGSWDKTAKVWLNQKCVMTLTGHELAVWAVAVMPEQGVMLTGSADKTIKMWKAGRCEKTYKGHTDCVRGLAVLNATEFLSCSNDGIVRRWMISGECIHEYYGHTNYVYSIAVMPNGTDFVTSGEDRTLRVWCDGECVQTIAHPAQSVWAVCCLPNGDIATGSSDGVIRVFTKDPGRIAEDDVLKMFDEQVAASEIPSQVGDIKLDELPGPEGLLEPGEKDGQTKMIRVGKKAEVHQWSVAEKKWAKIGDVVGSSGGSQATSGKTLYEGQEYDYLFTVDIEEGKPPLNLPYNIGEDPWHAAQNFIHKNNLSQLFLDQVANFIVDNTKGATLSQAPAAGFADPFTGGGRYVPGSQDGGQAPPSEGADPFTGAGRYVPGSAAPSMARQPGVSDPFTGSGRYVPGSAAPPAARPPTGESDPLTGGGRYVPGGAPPQAANGVGDAAPSGNQYFPKKDYLSFDTANTQGILGKLKEFNTRAGSLELTDVEMGVVEAMLISEGTSKEQINILYKLLMWPNDILFPVLDVLRIVIQRRDCSETLCNTAKEGPELIRRLISITSSADSSAPNHMLVLRTFCNAFRQPAGSLLMGLSQEEIYNALPNSVNISNKNVHIAIGTLLLNFAIQINIAGDNKETSLHKVIEILGVVTDHEARFRLLVALGTLLWGDPIAIALAKSLDIVNLVTPLKSIQDPKKVAECAQFIENVLNA</sequence>
<dbReference type="PROSITE" id="PS50082">
    <property type="entry name" value="WD_REPEATS_2"/>
    <property type="match status" value="3"/>
</dbReference>
<keyword evidence="5 8" id="KW-0853">WD repeat</keyword>
<feature type="repeat" description="WD" evidence="8">
    <location>
        <begin position="814"/>
        <end position="845"/>
    </location>
</feature>
<dbReference type="InterPro" id="IPR001680">
    <property type="entry name" value="WD40_rpt"/>
</dbReference>
<evidence type="ECO:0000313" key="14">
    <source>
        <dbReference type="EMBL" id="CAH1775959.1"/>
    </source>
</evidence>
<dbReference type="InterPro" id="IPR015943">
    <property type="entry name" value="WD40/YVTN_repeat-like_dom_sf"/>
</dbReference>
<evidence type="ECO:0000259" key="11">
    <source>
        <dbReference type="PROSITE" id="PS50041"/>
    </source>
</evidence>
<evidence type="ECO:0000256" key="4">
    <source>
        <dbReference type="ARBA" id="ARBA00022490"/>
    </source>
</evidence>
<evidence type="ECO:0000259" key="13">
    <source>
        <dbReference type="PROSITE" id="PS51396"/>
    </source>
</evidence>
<dbReference type="PANTHER" id="PTHR19849">
    <property type="entry name" value="PHOSPHOLIPASE A-2-ACTIVATING PROTEIN"/>
    <property type="match status" value="1"/>
</dbReference>
<dbReference type="Gene3D" id="3.10.20.870">
    <property type="entry name" value="PFU (PLAA family ubiquitin binding), C-terminal domain"/>
    <property type="match status" value="1"/>
</dbReference>